<evidence type="ECO:0000313" key="4">
    <source>
        <dbReference type="EMBL" id="CAA0822571.1"/>
    </source>
</evidence>
<dbReference type="Pfam" id="PF03732">
    <property type="entry name" value="Retrotrans_gag"/>
    <property type="match status" value="1"/>
</dbReference>
<proteinExistence type="predicted"/>
<evidence type="ECO:0000259" key="2">
    <source>
        <dbReference type="Pfam" id="PF03732"/>
    </source>
</evidence>
<dbReference type="Pfam" id="PF14244">
    <property type="entry name" value="Retrotran_gag_3"/>
    <property type="match status" value="1"/>
</dbReference>
<dbReference type="EMBL" id="CACSLK010023397">
    <property type="protein sequence ID" value="CAA0822571.1"/>
    <property type="molecule type" value="Genomic_DNA"/>
</dbReference>
<evidence type="ECO:0008006" key="6">
    <source>
        <dbReference type="Google" id="ProtNLM"/>
    </source>
</evidence>
<dbReference type="AlphaFoldDB" id="A0A9N7RCB7"/>
<name>A0A9N7RCB7_STRHE</name>
<dbReference type="PANTHER" id="PTHR37610:SF97">
    <property type="entry name" value="RETROTRANSPOSON GAG DOMAIN-CONTAINING PROTEIN"/>
    <property type="match status" value="1"/>
</dbReference>
<evidence type="ECO:0000259" key="3">
    <source>
        <dbReference type="Pfam" id="PF14244"/>
    </source>
</evidence>
<protein>
    <recommendedName>
        <fullName evidence="6">CCHC-type domain-containing protein</fullName>
    </recommendedName>
</protein>
<gene>
    <name evidence="4" type="ORF">SHERM_20037</name>
</gene>
<accession>A0A9N7RCB7</accession>
<sequence length="413" mass="45297">MAEKSKMSAIGSPLYMYPSDSTGTPLTQIILTGENYSTWAKAVRRALDAKNKAGFVDGSVQKPDNQHPDYHWWKMGNSLVASWILNSLDKSLQNSIVHAADARAMWDELKERFSQGNVPRIHQLKAEINLLRQDGQSVTEYFTKLKGLWDELADYTDTVTCTCVGCTCDVAKRLAAEREIEMLHQFLMGLNTESYGAIRSHILSMERLPSINKAYSLMIQEERQRSVLRDQETPKDHAIVLAAGGKGSAPRYICDHCGKTGHSKSHCYELIGYPENWERNKDDSGRRNNNRRGQRPGGPNGGGNNKPTAPRGSGAAHSAQTNGAAAGGSAAGLHTLTDMEYRQLINLLGSVKMASSQPSDTQPLEGNITTFSRSWILDSGASEHMTGHLELLTNCTPIRGPCPITTANGTISH</sequence>
<dbReference type="PANTHER" id="PTHR37610">
    <property type="entry name" value="CCHC-TYPE DOMAIN-CONTAINING PROTEIN"/>
    <property type="match status" value="1"/>
</dbReference>
<feature type="region of interest" description="Disordered" evidence="1">
    <location>
        <begin position="278"/>
        <end position="328"/>
    </location>
</feature>
<feature type="non-terminal residue" evidence="4">
    <location>
        <position position="413"/>
    </location>
</feature>
<dbReference type="InterPro" id="IPR005162">
    <property type="entry name" value="Retrotrans_gag_dom"/>
</dbReference>
<organism evidence="4 5">
    <name type="scientific">Striga hermonthica</name>
    <name type="common">Purple witchweed</name>
    <name type="synonym">Buchnera hermonthica</name>
    <dbReference type="NCBI Taxonomy" id="68872"/>
    <lineage>
        <taxon>Eukaryota</taxon>
        <taxon>Viridiplantae</taxon>
        <taxon>Streptophyta</taxon>
        <taxon>Embryophyta</taxon>
        <taxon>Tracheophyta</taxon>
        <taxon>Spermatophyta</taxon>
        <taxon>Magnoliopsida</taxon>
        <taxon>eudicotyledons</taxon>
        <taxon>Gunneridae</taxon>
        <taxon>Pentapetalae</taxon>
        <taxon>asterids</taxon>
        <taxon>lamiids</taxon>
        <taxon>Lamiales</taxon>
        <taxon>Orobanchaceae</taxon>
        <taxon>Buchnereae</taxon>
        <taxon>Striga</taxon>
    </lineage>
</organism>
<feature type="domain" description="Retrotransposon Copia-like N-terminal" evidence="3">
    <location>
        <begin position="18"/>
        <end position="64"/>
    </location>
</feature>
<feature type="domain" description="Retrotransposon gag" evidence="2">
    <location>
        <begin position="85"/>
        <end position="191"/>
    </location>
</feature>
<dbReference type="InterPro" id="IPR029472">
    <property type="entry name" value="Copia-like_N"/>
</dbReference>
<reference evidence="4" key="1">
    <citation type="submission" date="2019-12" db="EMBL/GenBank/DDBJ databases">
        <authorList>
            <person name="Scholes J."/>
        </authorList>
    </citation>
    <scope>NUCLEOTIDE SEQUENCE</scope>
</reference>
<dbReference type="Proteomes" id="UP001153555">
    <property type="component" value="Unassembled WGS sequence"/>
</dbReference>
<evidence type="ECO:0000313" key="5">
    <source>
        <dbReference type="Proteomes" id="UP001153555"/>
    </source>
</evidence>
<keyword evidence="5" id="KW-1185">Reference proteome</keyword>
<feature type="compositionally biased region" description="Gly residues" evidence="1">
    <location>
        <begin position="295"/>
        <end position="304"/>
    </location>
</feature>
<dbReference type="OrthoDB" id="878535at2759"/>
<comment type="caution">
    <text evidence="4">The sequence shown here is derived from an EMBL/GenBank/DDBJ whole genome shotgun (WGS) entry which is preliminary data.</text>
</comment>
<evidence type="ECO:0000256" key="1">
    <source>
        <dbReference type="SAM" id="MobiDB-lite"/>
    </source>
</evidence>